<dbReference type="InterPro" id="IPR019257">
    <property type="entry name" value="MeTrfase_dom"/>
</dbReference>
<evidence type="ECO:0000256" key="1">
    <source>
        <dbReference type="ARBA" id="ARBA00022603"/>
    </source>
</evidence>
<keyword evidence="2 4" id="KW-0808">Transferase</keyword>
<keyword evidence="1 4" id="KW-0489">Methyltransferase</keyword>
<dbReference type="InterPro" id="IPR051128">
    <property type="entry name" value="EgtD_Methyltrsf_superfamily"/>
</dbReference>
<dbReference type="InterPro" id="IPR017804">
    <property type="entry name" value="MeTrfase_EgtD-like"/>
</dbReference>
<dbReference type="RefSeq" id="WP_217634527.1">
    <property type="nucleotide sequence ID" value="NZ_FNNE01000002.1"/>
</dbReference>
<evidence type="ECO:0000313" key="5">
    <source>
        <dbReference type="Proteomes" id="UP000199675"/>
    </source>
</evidence>
<proteinExistence type="predicted"/>
<dbReference type="PIRSF" id="PIRSF018005">
    <property type="entry name" value="UCP018005"/>
    <property type="match status" value="1"/>
</dbReference>
<dbReference type="InterPro" id="IPR029063">
    <property type="entry name" value="SAM-dependent_MTases_sf"/>
</dbReference>
<dbReference type="STRING" id="488533.SAMN04487960_102138"/>
<name>A0A1H2SI40_9GAMM</name>
<dbReference type="AlphaFoldDB" id="A0A1H2SI40"/>
<reference evidence="4 5" key="1">
    <citation type="submission" date="2016-10" db="EMBL/GenBank/DDBJ databases">
        <authorList>
            <person name="de Groot N.N."/>
        </authorList>
    </citation>
    <scope>NUCLEOTIDE SEQUENCE [LARGE SCALE GENOMIC DNA]</scope>
    <source>
        <strain evidence="4 5">CGMCC 1.7059</strain>
    </source>
</reference>
<keyword evidence="5" id="KW-1185">Reference proteome</keyword>
<dbReference type="SUPFAM" id="SSF53335">
    <property type="entry name" value="S-adenosyl-L-methionine-dependent methyltransferases"/>
    <property type="match status" value="1"/>
</dbReference>
<feature type="domain" description="Histidine-specific methyltransferase SAM-dependent" evidence="3">
    <location>
        <begin position="28"/>
        <end position="326"/>
    </location>
</feature>
<dbReference type="EMBL" id="FNNE01000002">
    <property type="protein sequence ID" value="SDW31326.1"/>
    <property type="molecule type" value="Genomic_DNA"/>
</dbReference>
<accession>A0A1H2SI40</accession>
<organism evidence="4 5">
    <name type="scientific">Marinobacter mobilis</name>
    <dbReference type="NCBI Taxonomy" id="488533"/>
    <lineage>
        <taxon>Bacteria</taxon>
        <taxon>Pseudomonadati</taxon>
        <taxon>Pseudomonadota</taxon>
        <taxon>Gammaproteobacteria</taxon>
        <taxon>Pseudomonadales</taxon>
        <taxon>Marinobacteraceae</taxon>
        <taxon>Marinobacter</taxon>
    </lineage>
</organism>
<protein>
    <submittedName>
        <fullName evidence="4">Dimethylhistidine N-methyltransferase</fullName>
    </submittedName>
</protein>
<evidence type="ECO:0000259" key="3">
    <source>
        <dbReference type="Pfam" id="PF10017"/>
    </source>
</evidence>
<sequence>MQTLPVEQLAPEARLQFHNVKPELVDQRQEILTGLKADRKYISPKYFYDEAGSRLFDRITELDEYYVTRAERSILQASGREICAYLSDDTMLIEPGSGSCEKVRMLLEHYLPASYAPIEISEYYLERSARQLRSEFPALTVHAVCADFTSLDCMPDTVPGGPKAAFFPGSTIGNFEQPDAVKLLKNLHRMLGKAGKLLIGVDLIKDPGRLHAAYNDRLGVTAQFNLNLLNHIGRILKRPFDSGRFRHKAFFNRQFNRIEMHLECQESHAVDVDGETVSFTKGETIHTENSYKYSVESFEALAEVAGFRRRQTWMDADRHFSVHCLEAV</sequence>
<dbReference type="Gene3D" id="3.40.50.150">
    <property type="entry name" value="Vaccinia Virus protein VP39"/>
    <property type="match status" value="1"/>
</dbReference>
<dbReference type="InterPro" id="IPR035094">
    <property type="entry name" value="EgtD"/>
</dbReference>
<dbReference type="Proteomes" id="UP000199675">
    <property type="component" value="Unassembled WGS sequence"/>
</dbReference>
<dbReference type="GO" id="GO:0032259">
    <property type="term" value="P:methylation"/>
    <property type="evidence" value="ECO:0007669"/>
    <property type="project" value="UniProtKB-KW"/>
</dbReference>
<evidence type="ECO:0000256" key="2">
    <source>
        <dbReference type="ARBA" id="ARBA00022679"/>
    </source>
</evidence>
<gene>
    <name evidence="4" type="ORF">SAMN04487960_102138</name>
</gene>
<dbReference type="PANTHER" id="PTHR43397:SF1">
    <property type="entry name" value="ERGOTHIONEINE BIOSYNTHESIS PROTEIN 1"/>
    <property type="match status" value="1"/>
</dbReference>
<dbReference type="NCBIfam" id="TIGR03438">
    <property type="entry name" value="egtD_ergothio"/>
    <property type="match status" value="1"/>
</dbReference>
<dbReference type="GO" id="GO:0008168">
    <property type="term" value="F:methyltransferase activity"/>
    <property type="evidence" value="ECO:0007669"/>
    <property type="project" value="UniProtKB-KW"/>
</dbReference>
<dbReference type="Pfam" id="PF10017">
    <property type="entry name" value="Methyltransf_33"/>
    <property type="match status" value="1"/>
</dbReference>
<evidence type="ECO:0000313" key="4">
    <source>
        <dbReference type="EMBL" id="SDW31326.1"/>
    </source>
</evidence>
<dbReference type="PANTHER" id="PTHR43397">
    <property type="entry name" value="ERGOTHIONEINE BIOSYNTHESIS PROTEIN 1"/>
    <property type="match status" value="1"/>
</dbReference>